<gene>
    <name evidence="3" type="ORF">BSZ39_02125</name>
</gene>
<accession>A0A1Q5Q4P1</accession>
<reference evidence="4" key="1">
    <citation type="submission" date="2016-12" db="EMBL/GenBank/DDBJ databases">
        <authorList>
            <person name="Meng X."/>
        </authorList>
    </citation>
    <scope>NUCLEOTIDE SEQUENCE [LARGE SCALE GENOMIC DNA]</scope>
    <source>
        <strain evidence="4">DSM 19116</strain>
    </source>
</reference>
<dbReference type="Proteomes" id="UP000185628">
    <property type="component" value="Unassembled WGS sequence"/>
</dbReference>
<feature type="region of interest" description="Disordered" evidence="1">
    <location>
        <begin position="344"/>
        <end position="395"/>
    </location>
</feature>
<organism evidence="3 4">
    <name type="scientific">Bowdeniella nasicola</name>
    <dbReference type="NCBI Taxonomy" id="208480"/>
    <lineage>
        <taxon>Bacteria</taxon>
        <taxon>Bacillati</taxon>
        <taxon>Actinomycetota</taxon>
        <taxon>Actinomycetes</taxon>
        <taxon>Actinomycetales</taxon>
        <taxon>Actinomycetaceae</taxon>
        <taxon>Bowdeniella</taxon>
    </lineage>
</organism>
<evidence type="ECO:0000313" key="3">
    <source>
        <dbReference type="EMBL" id="OKL54798.1"/>
    </source>
</evidence>
<dbReference type="RefSeq" id="WP_073715750.1">
    <property type="nucleotide sequence ID" value="NZ_MQVR01000007.1"/>
</dbReference>
<keyword evidence="4" id="KW-1185">Reference proteome</keyword>
<dbReference type="Gene3D" id="1.10.30.50">
    <property type="match status" value="1"/>
</dbReference>
<evidence type="ECO:0000256" key="1">
    <source>
        <dbReference type="SAM" id="MobiDB-lite"/>
    </source>
</evidence>
<feature type="compositionally biased region" description="Basic and acidic residues" evidence="1">
    <location>
        <begin position="386"/>
        <end position="395"/>
    </location>
</feature>
<sequence length="586" mass="63542">MSITGTLATLQQVEAALQGISASDIATLSDAERLDATRVILRLEASLAGLKAGTLSDLERDETTTSETGLPTSSWVRIETNTSQSAARSQIKSASTFARYPAILDAIRAGAMTYAHAKTAIATLDAIKEDPHAIADPAIIAGAQRTLLELARDHDPASFATQAAALSAHIAEDSLAEQEEHAAREAQRAFNNRGLFISQSADGRTTTMTLRYPTTAVLDVLAIINARGEAKFYEATKAADATNTDATSAGATNSPATNAEAPVGTRAQYCADALIELLGENHQDTRSPSVGGDRPRIIVTADFRSWLAESCQLLGLDPVETRIDPFARPQLDLDICTDELHADDLPATDRRIAGPPPTDPPDGDPPGADPPADRSFPPHLIPPPEELEHERAARERSREFLEALRTNASRHWHRRTEDGTPISALDLRLLSCDAEMMFVDIDDLGVPRGSTARSRTISVKLRRELAVRDRGCIFPGCLVPASYCDVHHIVPWAAGGPTVRDNLVLVCPHHHRQLQHDPGDYENWTARMGSDHVPVIIPPRRFDPDQRPITHDRYKPYRSPQPTRQTEPGDQTDPASQSEPGENAAA</sequence>
<dbReference type="AlphaFoldDB" id="A0A1Q5Q4P1"/>
<dbReference type="Pfam" id="PF01844">
    <property type="entry name" value="HNH"/>
    <property type="match status" value="1"/>
</dbReference>
<name>A0A1Q5Q4P1_9ACTO</name>
<feature type="compositionally biased region" description="Basic and acidic residues" evidence="1">
    <location>
        <begin position="540"/>
        <end position="555"/>
    </location>
</feature>
<dbReference type="GO" id="GO:0003676">
    <property type="term" value="F:nucleic acid binding"/>
    <property type="evidence" value="ECO:0007669"/>
    <property type="project" value="InterPro"/>
</dbReference>
<dbReference type="CDD" id="cd00085">
    <property type="entry name" value="HNHc"/>
    <property type="match status" value="1"/>
</dbReference>
<dbReference type="EMBL" id="MQVR01000007">
    <property type="protein sequence ID" value="OKL54798.1"/>
    <property type="molecule type" value="Genomic_DNA"/>
</dbReference>
<feature type="domain" description="HNH nuclease" evidence="2">
    <location>
        <begin position="460"/>
        <end position="512"/>
    </location>
</feature>
<feature type="region of interest" description="Disordered" evidence="1">
    <location>
        <begin position="534"/>
        <end position="586"/>
    </location>
</feature>
<comment type="caution">
    <text evidence="3">The sequence shown here is derived from an EMBL/GenBank/DDBJ whole genome shotgun (WGS) entry which is preliminary data.</text>
</comment>
<protein>
    <recommendedName>
        <fullName evidence="2">HNH nuclease domain-containing protein</fullName>
    </recommendedName>
</protein>
<evidence type="ECO:0000313" key="4">
    <source>
        <dbReference type="Proteomes" id="UP000185628"/>
    </source>
</evidence>
<dbReference type="OrthoDB" id="3260936at2"/>
<evidence type="ECO:0000259" key="2">
    <source>
        <dbReference type="SMART" id="SM00507"/>
    </source>
</evidence>
<dbReference type="GO" id="GO:0008270">
    <property type="term" value="F:zinc ion binding"/>
    <property type="evidence" value="ECO:0007669"/>
    <property type="project" value="InterPro"/>
</dbReference>
<dbReference type="InterPro" id="IPR002711">
    <property type="entry name" value="HNH"/>
</dbReference>
<feature type="compositionally biased region" description="Pro residues" evidence="1">
    <location>
        <begin position="354"/>
        <end position="369"/>
    </location>
</feature>
<dbReference type="InterPro" id="IPR003615">
    <property type="entry name" value="HNH_nuc"/>
</dbReference>
<dbReference type="GO" id="GO:0004519">
    <property type="term" value="F:endonuclease activity"/>
    <property type="evidence" value="ECO:0007669"/>
    <property type="project" value="InterPro"/>
</dbReference>
<dbReference type="SMART" id="SM00507">
    <property type="entry name" value="HNHc"/>
    <property type="match status" value="1"/>
</dbReference>
<proteinExistence type="predicted"/>
<feature type="compositionally biased region" description="Polar residues" evidence="1">
    <location>
        <begin position="560"/>
        <end position="580"/>
    </location>
</feature>